<protein>
    <submittedName>
        <fullName evidence="2">Related to DCG1 protein</fullName>
    </submittedName>
</protein>
<dbReference type="InParanoid" id="A0A1E1JRA9"/>
<evidence type="ECO:0000313" key="2">
    <source>
        <dbReference type="EMBL" id="CZS88279.1"/>
    </source>
</evidence>
<dbReference type="Pfam" id="PF01177">
    <property type="entry name" value="Asp_Glu_race"/>
    <property type="match status" value="1"/>
</dbReference>
<dbReference type="AlphaFoldDB" id="A0A1E1JRA9"/>
<keyword evidence="3" id="KW-1185">Reference proteome</keyword>
<dbReference type="Gene3D" id="3.40.50.12500">
    <property type="match status" value="1"/>
</dbReference>
<dbReference type="EMBL" id="FJUW01000001">
    <property type="protein sequence ID" value="CZS88279.1"/>
    <property type="molecule type" value="Genomic_DNA"/>
</dbReference>
<proteinExistence type="inferred from homology"/>
<dbReference type="PANTHER" id="PTHR28047">
    <property type="entry name" value="PROTEIN DCG1"/>
    <property type="match status" value="1"/>
</dbReference>
<evidence type="ECO:0000313" key="3">
    <source>
        <dbReference type="Proteomes" id="UP000178129"/>
    </source>
</evidence>
<dbReference type="Proteomes" id="UP000178129">
    <property type="component" value="Unassembled WGS sequence"/>
</dbReference>
<dbReference type="STRING" id="914237.A0A1E1JRA9"/>
<gene>
    <name evidence="2" type="ORF">RCO7_01234</name>
</gene>
<dbReference type="InterPro" id="IPR015942">
    <property type="entry name" value="Asp/Glu/hydantoin_racemase"/>
</dbReference>
<accession>A0A1E1JRA9</accession>
<dbReference type="InterPro" id="IPR052186">
    <property type="entry name" value="Hydantoin_racemase-like"/>
</dbReference>
<dbReference type="GO" id="GO:0047661">
    <property type="term" value="F:amino-acid racemase activity"/>
    <property type="evidence" value="ECO:0007669"/>
    <property type="project" value="InterPro"/>
</dbReference>
<dbReference type="InterPro" id="IPR053714">
    <property type="entry name" value="Iso_Racemase_Enz_sf"/>
</dbReference>
<organism evidence="2 3">
    <name type="scientific">Rhynchosporium graminicola</name>
    <dbReference type="NCBI Taxonomy" id="2792576"/>
    <lineage>
        <taxon>Eukaryota</taxon>
        <taxon>Fungi</taxon>
        <taxon>Dikarya</taxon>
        <taxon>Ascomycota</taxon>
        <taxon>Pezizomycotina</taxon>
        <taxon>Leotiomycetes</taxon>
        <taxon>Helotiales</taxon>
        <taxon>Ploettnerulaceae</taxon>
        <taxon>Rhynchosporium</taxon>
    </lineage>
</organism>
<comment type="similarity">
    <text evidence="1">Belongs to the HyuE racemase family.</text>
</comment>
<name>A0A1E1JRA9_9HELO</name>
<dbReference type="PANTHER" id="PTHR28047:SF5">
    <property type="entry name" value="PROTEIN DCG1"/>
    <property type="match status" value="1"/>
</dbReference>
<evidence type="ECO:0000256" key="1">
    <source>
        <dbReference type="ARBA" id="ARBA00038414"/>
    </source>
</evidence>
<reference evidence="3" key="1">
    <citation type="submission" date="2016-03" db="EMBL/GenBank/DDBJ databases">
        <authorList>
            <person name="Ploux O."/>
        </authorList>
    </citation>
    <scope>NUCLEOTIDE SEQUENCE [LARGE SCALE GENOMIC DNA]</scope>
    <source>
        <strain evidence="3">UK7</strain>
    </source>
</reference>
<sequence>MAPRIHKILVINPNTSKEMTASVEQLIAQLNIDFPTTTQITTYTAPTGLASINNSDDCLQSARIVYEDLRPRLEDYDAHLVACYSVHPLVGGLQDELPPGIHVTGIFEASIITALSLLPMSYNHPTLERLETRTKFGIVSTGSYWEAELADGVRRLLDLQNIDATGRFKGVETTGLTAGELHTADPELVKRKMVEATRRLVRDKDVKVVCLGCAGMVGMEDVVYEALVQELGVRDAKEIHILDGVKAGIALLEGLMRTLPRKG</sequence>
<comment type="caution">
    <text evidence="2">The sequence shown here is derived from an EMBL/GenBank/DDBJ whole genome shotgun (WGS) entry which is preliminary data.</text>
</comment>